<feature type="domain" description="Aminotransferase class I/classII large" evidence="10">
    <location>
        <begin position="84"/>
        <end position="213"/>
    </location>
</feature>
<evidence type="ECO:0000256" key="9">
    <source>
        <dbReference type="SAM" id="MobiDB-lite"/>
    </source>
</evidence>
<dbReference type="Proteomes" id="UP000232323">
    <property type="component" value="Unassembled WGS sequence"/>
</dbReference>
<sequence>MSESLWSSWLNDSLGSLRTRNLLRSQRPTLPTLSSSEASIHQRDLQAWVTGLESVVKPYQEHANHTPNIVLDSGCSEIRSLKLFSLNDYLGLASHPEVCKAAAEAALKLGMGPRSSAIVGGTTGMHRELEEALANLKGTQDCLLFPTGFAANMAVIMSLCDGGNVDIFSDELNHASIVDGARLAVRSGGTNRLHVYRHNDMAHLEEMIREGCGYDPTLLTQSQPPSSSVCGCDPSLLTQSQPPSSSVTLHHSSQETSHGNSGNNSHERMRYEGTPTLSNSTAHGIQSQRPSAWPGRRRMLVVTDSLFSMDGDFADLRALASLRQQYGFLLVVDEAHATLVCGDRGGGAAEAMGVSDQVDVHVGTLSKAFGALGGFAACSRDLKSLFMNRGRSYIYSTALPLPVVAAALAALKVSSRESWRRAHVWNLVDRLGSLLGVPALSPVVPIVLGGEEAVLEASGKLLANGFHVPAIRPPTVPAGTCRLRVSLSAAHSMKDVEGLAEAVKQCGFQPVRMEFLEKQVQHNVAAAKAKAAEQYSLFSMHGSRL</sequence>
<comment type="pathway">
    <text evidence="3">Sphingolipid metabolism.</text>
</comment>
<evidence type="ECO:0000259" key="10">
    <source>
        <dbReference type="Pfam" id="PF00155"/>
    </source>
</evidence>
<dbReference type="PANTHER" id="PTHR13693">
    <property type="entry name" value="CLASS II AMINOTRANSFERASE/8-AMINO-7-OXONONANOATE SYNTHASE"/>
    <property type="match status" value="1"/>
</dbReference>
<dbReference type="Pfam" id="PF00155">
    <property type="entry name" value="Aminotran_1_2"/>
    <property type="match status" value="2"/>
</dbReference>
<organism evidence="11 12">
    <name type="scientific">Chlamydomonas eustigma</name>
    <dbReference type="NCBI Taxonomy" id="1157962"/>
    <lineage>
        <taxon>Eukaryota</taxon>
        <taxon>Viridiplantae</taxon>
        <taxon>Chlorophyta</taxon>
        <taxon>core chlorophytes</taxon>
        <taxon>Chlorophyceae</taxon>
        <taxon>CS clade</taxon>
        <taxon>Chlamydomonadales</taxon>
        <taxon>Chlamydomonadaceae</taxon>
        <taxon>Chlamydomonas</taxon>
    </lineage>
</organism>
<evidence type="ECO:0000256" key="5">
    <source>
        <dbReference type="ARBA" id="ARBA00022679"/>
    </source>
</evidence>
<accession>A0A250X842</accession>
<comment type="pathway">
    <text evidence="2">Lipid metabolism; sphingolipid metabolism.</text>
</comment>
<dbReference type="OrthoDB" id="10263824at2759"/>
<evidence type="ECO:0000256" key="1">
    <source>
        <dbReference type="ARBA" id="ARBA00001933"/>
    </source>
</evidence>
<comment type="similarity">
    <text evidence="4">Belongs to the class-II pyridoxal-phosphate-dependent aminotransferase family. BioF subfamily.</text>
</comment>
<dbReference type="InterPro" id="IPR004839">
    <property type="entry name" value="Aminotransferase_I/II_large"/>
</dbReference>
<feature type="compositionally biased region" description="Polar residues" evidence="9">
    <location>
        <begin position="250"/>
        <end position="264"/>
    </location>
</feature>
<dbReference type="GO" id="GO:0016740">
    <property type="term" value="F:transferase activity"/>
    <property type="evidence" value="ECO:0007669"/>
    <property type="project" value="UniProtKB-KW"/>
</dbReference>
<feature type="compositionally biased region" description="Polar residues" evidence="9">
    <location>
        <begin position="275"/>
        <end position="290"/>
    </location>
</feature>
<dbReference type="PROSITE" id="PS00599">
    <property type="entry name" value="AA_TRANSFER_CLASS_2"/>
    <property type="match status" value="1"/>
</dbReference>
<evidence type="ECO:0000256" key="7">
    <source>
        <dbReference type="ARBA" id="ARBA00022919"/>
    </source>
</evidence>
<evidence type="ECO:0000313" key="11">
    <source>
        <dbReference type="EMBL" id="GAX79251.1"/>
    </source>
</evidence>
<dbReference type="InterPro" id="IPR015424">
    <property type="entry name" value="PyrdxlP-dep_Trfase"/>
</dbReference>
<evidence type="ECO:0000256" key="8">
    <source>
        <dbReference type="RuleBase" id="RU003693"/>
    </source>
</evidence>
<evidence type="ECO:0000256" key="2">
    <source>
        <dbReference type="ARBA" id="ARBA00004760"/>
    </source>
</evidence>
<dbReference type="GO" id="GO:0016020">
    <property type="term" value="C:membrane"/>
    <property type="evidence" value="ECO:0007669"/>
    <property type="project" value="GOC"/>
</dbReference>
<evidence type="ECO:0000256" key="3">
    <source>
        <dbReference type="ARBA" id="ARBA00004991"/>
    </source>
</evidence>
<dbReference type="Gene3D" id="3.90.1150.10">
    <property type="entry name" value="Aspartate Aminotransferase, domain 1"/>
    <property type="match status" value="2"/>
</dbReference>
<evidence type="ECO:0000313" key="12">
    <source>
        <dbReference type="Proteomes" id="UP000232323"/>
    </source>
</evidence>
<dbReference type="EMBL" id="BEGY01000040">
    <property type="protein sequence ID" value="GAX79251.1"/>
    <property type="molecule type" value="Genomic_DNA"/>
</dbReference>
<dbReference type="InterPro" id="IPR015422">
    <property type="entry name" value="PyrdxlP-dep_Trfase_small"/>
</dbReference>
<feature type="domain" description="Aminotransferase class I/classII large" evidence="10">
    <location>
        <begin position="297"/>
        <end position="503"/>
    </location>
</feature>
<proteinExistence type="inferred from homology"/>
<protein>
    <recommendedName>
        <fullName evidence="10">Aminotransferase class I/classII large domain-containing protein</fullName>
    </recommendedName>
</protein>
<dbReference type="UniPathway" id="UPA00222"/>
<comment type="caution">
    <text evidence="11">The sequence shown here is derived from an EMBL/GenBank/DDBJ whole genome shotgun (WGS) entry which is preliminary data.</text>
</comment>
<reference evidence="11 12" key="1">
    <citation type="submission" date="2017-08" db="EMBL/GenBank/DDBJ databases">
        <title>Acidophilic green algal genome provides insights into adaptation to an acidic environment.</title>
        <authorList>
            <person name="Hirooka S."/>
            <person name="Hirose Y."/>
            <person name="Kanesaki Y."/>
            <person name="Higuchi S."/>
            <person name="Fujiwara T."/>
            <person name="Onuma R."/>
            <person name="Era A."/>
            <person name="Ohbayashi R."/>
            <person name="Uzuka A."/>
            <person name="Nozaki H."/>
            <person name="Yoshikawa H."/>
            <person name="Miyagishima S.Y."/>
        </authorList>
    </citation>
    <scope>NUCLEOTIDE SEQUENCE [LARGE SCALE GENOMIC DNA]</scope>
    <source>
        <strain evidence="11 12">NIES-2499</strain>
    </source>
</reference>
<dbReference type="GO" id="GO:0006665">
    <property type="term" value="P:sphingolipid metabolic process"/>
    <property type="evidence" value="ECO:0007669"/>
    <property type="project" value="UniProtKB-UniPathway"/>
</dbReference>
<dbReference type="GO" id="GO:0009102">
    <property type="term" value="P:biotin biosynthetic process"/>
    <property type="evidence" value="ECO:0007669"/>
    <property type="project" value="TreeGrafter"/>
</dbReference>
<keyword evidence="7" id="KW-0746">Sphingolipid metabolism</keyword>
<keyword evidence="5" id="KW-0808">Transferase</keyword>
<dbReference type="InterPro" id="IPR015421">
    <property type="entry name" value="PyrdxlP-dep_Trfase_major"/>
</dbReference>
<dbReference type="STRING" id="1157962.A0A250X842"/>
<dbReference type="InterPro" id="IPR050087">
    <property type="entry name" value="AON_synthase_class-II"/>
</dbReference>
<feature type="compositionally biased region" description="Polar residues" evidence="9">
    <location>
        <begin position="218"/>
        <end position="229"/>
    </location>
</feature>
<feature type="compositionally biased region" description="Low complexity" evidence="9">
    <location>
        <begin position="234"/>
        <end position="249"/>
    </location>
</feature>
<feature type="region of interest" description="Disordered" evidence="9">
    <location>
        <begin position="218"/>
        <end position="290"/>
    </location>
</feature>
<dbReference type="SUPFAM" id="SSF53383">
    <property type="entry name" value="PLP-dependent transferases"/>
    <property type="match status" value="2"/>
</dbReference>
<dbReference type="PANTHER" id="PTHR13693:SF77">
    <property type="entry name" value="8-AMINO-7-OXONONANOATE SYNTHASE"/>
    <property type="match status" value="1"/>
</dbReference>
<keyword evidence="6 8" id="KW-0663">Pyridoxal phosphate</keyword>
<dbReference type="AlphaFoldDB" id="A0A250X842"/>
<evidence type="ECO:0000256" key="4">
    <source>
        <dbReference type="ARBA" id="ARBA00010008"/>
    </source>
</evidence>
<evidence type="ECO:0000256" key="6">
    <source>
        <dbReference type="ARBA" id="ARBA00022898"/>
    </source>
</evidence>
<dbReference type="InterPro" id="IPR001917">
    <property type="entry name" value="Aminotrans_II_pyridoxalP_BS"/>
</dbReference>
<comment type="cofactor">
    <cofactor evidence="1 8">
        <name>pyridoxal 5'-phosphate</name>
        <dbReference type="ChEBI" id="CHEBI:597326"/>
    </cofactor>
</comment>
<dbReference type="GO" id="GO:0030170">
    <property type="term" value="F:pyridoxal phosphate binding"/>
    <property type="evidence" value="ECO:0007669"/>
    <property type="project" value="InterPro"/>
</dbReference>
<keyword evidence="12" id="KW-1185">Reference proteome</keyword>
<name>A0A250X842_9CHLO</name>
<dbReference type="Gene3D" id="3.40.640.10">
    <property type="entry name" value="Type I PLP-dependent aspartate aminotransferase-like (Major domain)"/>
    <property type="match status" value="2"/>
</dbReference>
<keyword evidence="7" id="KW-0443">Lipid metabolism</keyword>
<gene>
    <name evidence="11" type="ORF">CEUSTIGMA_g6691.t1</name>
</gene>